<accession>A7SQ39</accession>
<protein>
    <submittedName>
        <fullName evidence="3">Uncharacterized protein</fullName>
    </submittedName>
</protein>
<gene>
    <name evidence="3" type="ORF">NEMVEDRAFT_v1g127067</name>
</gene>
<dbReference type="EMBL" id="DS469740">
    <property type="protein sequence ID" value="EDO34185.1"/>
    <property type="molecule type" value="Genomic_DNA"/>
</dbReference>
<dbReference type="InParanoid" id="A7SQ39"/>
<name>A7SQ39_NEMVE</name>
<dbReference type="PANTHER" id="PTHR43108:SF16">
    <property type="entry name" value="EXTRACELLULAR SULFATASE SULF-1 HOMOLOG"/>
    <property type="match status" value="1"/>
</dbReference>
<keyword evidence="4" id="KW-1185">Reference proteome</keyword>
<organism evidence="3 4">
    <name type="scientific">Nematostella vectensis</name>
    <name type="common">Starlet sea anemone</name>
    <dbReference type="NCBI Taxonomy" id="45351"/>
    <lineage>
        <taxon>Eukaryota</taxon>
        <taxon>Metazoa</taxon>
        <taxon>Cnidaria</taxon>
        <taxon>Anthozoa</taxon>
        <taxon>Hexacorallia</taxon>
        <taxon>Actiniaria</taxon>
        <taxon>Edwardsiidae</taxon>
        <taxon>Nematostella</taxon>
    </lineage>
</organism>
<evidence type="ECO:0000313" key="3">
    <source>
        <dbReference type="EMBL" id="EDO34185.1"/>
    </source>
</evidence>
<dbReference type="eggNOG" id="KOG3731">
    <property type="taxonomic scope" value="Eukaryota"/>
</dbReference>
<dbReference type="AlphaFoldDB" id="A7SQ39"/>
<dbReference type="STRING" id="45351.A7SQ39"/>
<proteinExistence type="inferred from homology"/>
<comment type="similarity">
    <text evidence="1">Belongs to the sulfatase family.</text>
</comment>
<reference evidence="3 4" key="1">
    <citation type="journal article" date="2007" name="Science">
        <title>Sea anemone genome reveals ancestral eumetazoan gene repertoire and genomic organization.</title>
        <authorList>
            <person name="Putnam N.H."/>
            <person name="Srivastava M."/>
            <person name="Hellsten U."/>
            <person name="Dirks B."/>
            <person name="Chapman J."/>
            <person name="Salamov A."/>
            <person name="Terry A."/>
            <person name="Shapiro H."/>
            <person name="Lindquist E."/>
            <person name="Kapitonov V.V."/>
            <person name="Jurka J."/>
            <person name="Genikhovich G."/>
            <person name="Grigoriev I.V."/>
            <person name="Lucas S.M."/>
            <person name="Steele R.E."/>
            <person name="Finnerty J.R."/>
            <person name="Technau U."/>
            <person name="Martindale M.Q."/>
            <person name="Rokhsar D.S."/>
        </authorList>
    </citation>
    <scope>NUCLEOTIDE SEQUENCE [LARGE SCALE GENOMIC DNA]</scope>
    <source>
        <strain evidence="4">CH2 X CH6</strain>
    </source>
</reference>
<feature type="region of interest" description="Disordered" evidence="2">
    <location>
        <begin position="1"/>
        <end position="31"/>
    </location>
</feature>
<evidence type="ECO:0000313" key="4">
    <source>
        <dbReference type="Proteomes" id="UP000001593"/>
    </source>
</evidence>
<dbReference type="InterPro" id="IPR017850">
    <property type="entry name" value="Alkaline_phosphatase_core_sf"/>
</dbReference>
<dbReference type="Proteomes" id="UP000001593">
    <property type="component" value="Unassembled WGS sequence"/>
</dbReference>
<sequence length="133" mass="15865">MKKKRQKAQSLAERKKIKKEKKKSNPRRSKCSVPGLSCFYQTNYHWKVPPLWTGGEFCFCPSSNNNTYWCLRTINATHNFLYCEFITQFLEYFDLTLDPYQLYNIVDRISPIMLYDLHNQLEEMRKCKGAESC</sequence>
<evidence type="ECO:0000256" key="2">
    <source>
        <dbReference type="SAM" id="MobiDB-lite"/>
    </source>
</evidence>
<dbReference type="OMA" id="MNANCTI"/>
<dbReference type="SUPFAM" id="SSF53649">
    <property type="entry name" value="Alkaline phosphatase-like"/>
    <property type="match status" value="1"/>
</dbReference>
<dbReference type="HOGENOM" id="CLU_1911932_0_0_1"/>
<evidence type="ECO:0000256" key="1">
    <source>
        <dbReference type="ARBA" id="ARBA00008779"/>
    </source>
</evidence>
<feature type="compositionally biased region" description="Basic residues" evidence="2">
    <location>
        <begin position="15"/>
        <end position="30"/>
    </location>
</feature>
<feature type="non-terminal residue" evidence="3">
    <location>
        <position position="133"/>
    </location>
</feature>
<dbReference type="PhylomeDB" id="A7SQ39"/>
<dbReference type="PANTHER" id="PTHR43108">
    <property type="entry name" value="N-ACETYLGLUCOSAMINE-6-SULFATASE FAMILY MEMBER"/>
    <property type="match status" value="1"/>
</dbReference>